<dbReference type="PANTHER" id="PTHR12302">
    <property type="entry name" value="EBNA2 BINDING PROTEIN P100"/>
    <property type="match status" value="1"/>
</dbReference>
<proteinExistence type="predicted"/>
<dbReference type="PROSITE" id="PS50830">
    <property type="entry name" value="TNASE_3"/>
    <property type="match status" value="1"/>
</dbReference>
<evidence type="ECO:0000313" key="5">
    <source>
        <dbReference type="EMBL" id="QEL64783.1"/>
    </source>
</evidence>
<dbReference type="InterPro" id="IPR016071">
    <property type="entry name" value="Staphylococal_nuclease_OB-fold"/>
</dbReference>
<dbReference type="Proteomes" id="UP000323671">
    <property type="component" value="Chromosome"/>
</dbReference>
<dbReference type="AlphaFoldDB" id="A0A5C1E7E5"/>
<feature type="domain" description="TNase-like" evidence="4">
    <location>
        <begin position="11"/>
        <end position="132"/>
    </location>
</feature>
<evidence type="ECO:0000256" key="3">
    <source>
        <dbReference type="ARBA" id="ARBA00022801"/>
    </source>
</evidence>
<gene>
    <name evidence="5" type="ORF">OTERR_13070</name>
</gene>
<protein>
    <recommendedName>
        <fullName evidence="4">TNase-like domain-containing protein</fullName>
    </recommendedName>
</protein>
<dbReference type="Pfam" id="PF00565">
    <property type="entry name" value="SNase"/>
    <property type="match status" value="1"/>
</dbReference>
<dbReference type="GO" id="GO:0004519">
    <property type="term" value="F:endonuclease activity"/>
    <property type="evidence" value="ECO:0007669"/>
    <property type="project" value="UniProtKB-KW"/>
</dbReference>
<dbReference type="Gene3D" id="2.40.50.90">
    <property type="match status" value="1"/>
</dbReference>
<dbReference type="EMBL" id="CP022579">
    <property type="protein sequence ID" value="QEL64783.1"/>
    <property type="molecule type" value="Genomic_DNA"/>
</dbReference>
<evidence type="ECO:0000259" key="4">
    <source>
        <dbReference type="PROSITE" id="PS50830"/>
    </source>
</evidence>
<keyword evidence="3" id="KW-0378">Hydrolase</keyword>
<evidence type="ECO:0000313" key="6">
    <source>
        <dbReference type="Proteomes" id="UP000323671"/>
    </source>
</evidence>
<dbReference type="InterPro" id="IPR035437">
    <property type="entry name" value="SNase_OB-fold_sf"/>
</dbReference>
<dbReference type="SUPFAM" id="SSF50199">
    <property type="entry name" value="Staphylococcal nuclease"/>
    <property type="match status" value="1"/>
</dbReference>
<organism evidence="5 6">
    <name type="scientific">Oryzomicrobium terrae</name>
    <dbReference type="NCBI Taxonomy" id="1735038"/>
    <lineage>
        <taxon>Bacteria</taxon>
        <taxon>Pseudomonadati</taxon>
        <taxon>Pseudomonadota</taxon>
        <taxon>Betaproteobacteria</taxon>
        <taxon>Rhodocyclales</taxon>
        <taxon>Rhodocyclaceae</taxon>
        <taxon>Oryzomicrobium</taxon>
    </lineage>
</organism>
<evidence type="ECO:0000256" key="2">
    <source>
        <dbReference type="ARBA" id="ARBA00022759"/>
    </source>
</evidence>
<keyword evidence="6" id="KW-1185">Reference proteome</keyword>
<sequence>MFAVMPLCANAGIFCRIVGVTDGDTLTALCLGDERVKVRLAEIDAPEKKQPFGARAKESLSDMCFGKDAEIVPQAKDRYGRTVARVICAGVDANVVQVRRGMAWVYDRYVTDRSLYQVQDEARGARAGLWAEPDPVRPWEWRKALRSRRR</sequence>
<name>A0A5C1E7E5_9RHOO</name>
<accession>A0A5C1E7E5</accession>
<reference evidence="5 6" key="1">
    <citation type="submission" date="2017-07" db="EMBL/GenBank/DDBJ databases">
        <title>Complete genome sequence of Oryzomicrobium terrae TPP412.</title>
        <authorList>
            <person name="Chiu L.-W."/>
            <person name="Lo K.-J."/>
            <person name="Tsai Y.-M."/>
            <person name="Lin S.-S."/>
            <person name="Kuo C.-H."/>
            <person name="Liu C.-T."/>
        </authorList>
    </citation>
    <scope>NUCLEOTIDE SEQUENCE [LARGE SCALE GENOMIC DNA]</scope>
    <source>
        <strain evidence="5 6">TPP412</strain>
    </source>
</reference>
<keyword evidence="1" id="KW-0540">Nuclease</keyword>
<dbReference type="KEGG" id="otr:OTERR_13070"/>
<dbReference type="SMART" id="SM00318">
    <property type="entry name" value="SNc"/>
    <property type="match status" value="1"/>
</dbReference>
<keyword evidence="2" id="KW-0255">Endonuclease</keyword>
<evidence type="ECO:0000256" key="1">
    <source>
        <dbReference type="ARBA" id="ARBA00022722"/>
    </source>
</evidence>
<dbReference type="GO" id="GO:0016787">
    <property type="term" value="F:hydrolase activity"/>
    <property type="evidence" value="ECO:0007669"/>
    <property type="project" value="UniProtKB-KW"/>
</dbReference>
<dbReference type="PANTHER" id="PTHR12302:SF3">
    <property type="entry name" value="SERINE_THREONINE-PROTEIN KINASE 31"/>
    <property type="match status" value="1"/>
</dbReference>